<comment type="caution">
    <text evidence="2">The sequence shown here is derived from an EMBL/GenBank/DDBJ whole genome shotgun (WGS) entry which is preliminary data.</text>
</comment>
<evidence type="ECO:0000256" key="1">
    <source>
        <dbReference type="SAM" id="MobiDB-lite"/>
    </source>
</evidence>
<protein>
    <submittedName>
        <fullName evidence="2">Uncharacterized protein</fullName>
    </submittedName>
</protein>
<feature type="compositionally biased region" description="Low complexity" evidence="1">
    <location>
        <begin position="42"/>
        <end position="62"/>
    </location>
</feature>
<dbReference type="EMBL" id="CAJNOW010017766">
    <property type="protein sequence ID" value="CAF1660187.1"/>
    <property type="molecule type" value="Genomic_DNA"/>
</dbReference>
<evidence type="ECO:0000313" key="3">
    <source>
        <dbReference type="Proteomes" id="UP000663834"/>
    </source>
</evidence>
<evidence type="ECO:0000313" key="2">
    <source>
        <dbReference type="EMBL" id="CAF1660187.1"/>
    </source>
</evidence>
<feature type="region of interest" description="Disordered" evidence="1">
    <location>
        <begin position="21"/>
        <end position="68"/>
    </location>
</feature>
<name>A0A816FDM2_9BILA</name>
<gene>
    <name evidence="2" type="ORF">KQP761_LOCUS31859</name>
</gene>
<reference evidence="2" key="1">
    <citation type="submission" date="2021-02" db="EMBL/GenBank/DDBJ databases">
        <authorList>
            <person name="Nowell W R."/>
        </authorList>
    </citation>
    <scope>NUCLEOTIDE SEQUENCE</scope>
</reference>
<sequence>MPGLSWTKKYKLLSSLSKKQNINDNNTMNKSIGNGDVNDIYSMTESSHSPSSSSSSSTTTMTIRSPRNNVENDIIEIPSSVVIQSQHVSSPDTNIDSSLVVSNPFAFFFRCLI</sequence>
<dbReference type="Proteomes" id="UP000663834">
    <property type="component" value="Unassembled WGS sequence"/>
</dbReference>
<feature type="compositionally biased region" description="Polar residues" evidence="1">
    <location>
        <begin position="21"/>
        <end position="32"/>
    </location>
</feature>
<organism evidence="2 3">
    <name type="scientific">Rotaria magnacalcarata</name>
    <dbReference type="NCBI Taxonomy" id="392030"/>
    <lineage>
        <taxon>Eukaryota</taxon>
        <taxon>Metazoa</taxon>
        <taxon>Spiralia</taxon>
        <taxon>Gnathifera</taxon>
        <taxon>Rotifera</taxon>
        <taxon>Eurotatoria</taxon>
        <taxon>Bdelloidea</taxon>
        <taxon>Philodinida</taxon>
        <taxon>Philodinidae</taxon>
        <taxon>Rotaria</taxon>
    </lineage>
</organism>
<accession>A0A816FDM2</accession>
<dbReference type="AlphaFoldDB" id="A0A816FDM2"/>
<proteinExistence type="predicted"/>